<dbReference type="Proteomes" id="UP000789759">
    <property type="component" value="Unassembled WGS sequence"/>
</dbReference>
<sequence>MVNDDKVQKHLKEVIEKVYIFKSTYELLPSQYKDYFSPKLLPTRGKKIKQT</sequence>
<protein>
    <submittedName>
        <fullName evidence="1">74_t:CDS:1</fullName>
    </submittedName>
</protein>
<dbReference type="AlphaFoldDB" id="A0A9N8VMM6"/>
<proteinExistence type="predicted"/>
<accession>A0A9N8VMM6</accession>
<organism evidence="1 2">
    <name type="scientific">Cetraspora pellucida</name>
    <dbReference type="NCBI Taxonomy" id="1433469"/>
    <lineage>
        <taxon>Eukaryota</taxon>
        <taxon>Fungi</taxon>
        <taxon>Fungi incertae sedis</taxon>
        <taxon>Mucoromycota</taxon>
        <taxon>Glomeromycotina</taxon>
        <taxon>Glomeromycetes</taxon>
        <taxon>Diversisporales</taxon>
        <taxon>Gigasporaceae</taxon>
        <taxon>Cetraspora</taxon>
    </lineage>
</organism>
<evidence type="ECO:0000313" key="1">
    <source>
        <dbReference type="EMBL" id="CAG8456062.1"/>
    </source>
</evidence>
<name>A0A9N8VMM6_9GLOM</name>
<evidence type="ECO:0000313" key="2">
    <source>
        <dbReference type="Proteomes" id="UP000789759"/>
    </source>
</evidence>
<gene>
    <name evidence="1" type="ORF">CPELLU_LOCUS395</name>
</gene>
<reference evidence="1" key="1">
    <citation type="submission" date="2021-06" db="EMBL/GenBank/DDBJ databases">
        <authorList>
            <person name="Kallberg Y."/>
            <person name="Tangrot J."/>
            <person name="Rosling A."/>
        </authorList>
    </citation>
    <scope>NUCLEOTIDE SEQUENCE</scope>
    <source>
        <strain evidence="1">FL966</strain>
    </source>
</reference>
<dbReference type="EMBL" id="CAJVQA010000105">
    <property type="protein sequence ID" value="CAG8456062.1"/>
    <property type="molecule type" value="Genomic_DNA"/>
</dbReference>
<comment type="caution">
    <text evidence="1">The sequence shown here is derived from an EMBL/GenBank/DDBJ whole genome shotgun (WGS) entry which is preliminary data.</text>
</comment>
<keyword evidence="2" id="KW-1185">Reference proteome</keyword>